<evidence type="ECO:0000313" key="3">
    <source>
        <dbReference type="Proteomes" id="UP001159363"/>
    </source>
</evidence>
<evidence type="ECO:0000256" key="1">
    <source>
        <dbReference type="SAM" id="MobiDB-lite"/>
    </source>
</evidence>
<sequence length="649" mass="71126">MTRASKTFKIKIGVVRDGVANFGIFPMKIKIFGYSVGGTVAERLACSPPTRANRVQSPTGSLPDFRSHVGITQDNAAGRRVFLGISRFPTLSYWCCSILTSITPICSQDLTHPFTHSLRLHFLRATYRRENKSVAVVFSDSVCRCRNTGTDFSSRIVAFYQSWEKYEGERGMDEPTNGARSRRRWRGRIGAVMATERLALGAAVAERPRITVNDELDGDLNETILCSARGWRFRGFGGVSPQRSKWGRALAELLSSCPAAPRPNCLPAARRWREGLGGGDDDRDSATEQVNCTEIEPPLAPRTQFSSVSIVQGAVLQAVHDKVSSLEMKLRKISLPLHAYIFMGALNDIRPVKLVTMAEMSEVLTLPRRANSREVIELEWITGQTLHRNSRHSSFRPVVILRGHWFGSRVDGSGNSEDSGMQLGLGSRDPCPLTSDAAPAILDDVATLTPRVASSAAKCLQVRCLAGLEELMSSIVHERLPTEVWIGSWLPALPFPSPPDHVCDPEVKKSVYTPSPLPAPRQCALPRAAYDRQIWCQLPSCIHIGGLPATPSHLNHPSPHFTLAFRDGPTPQCQPPLHPLPSSAECEVLGVSHLYVLDCHFSPLIQDGGDSDTGVQMASEVPASPPHLPPPPSPERVSFPETKTVCLPN</sequence>
<accession>A0ABQ9GBE3</accession>
<comment type="caution">
    <text evidence="2">The sequence shown here is derived from an EMBL/GenBank/DDBJ whole genome shotgun (WGS) entry which is preliminary data.</text>
</comment>
<organism evidence="2 3">
    <name type="scientific">Dryococelus australis</name>
    <dbReference type="NCBI Taxonomy" id="614101"/>
    <lineage>
        <taxon>Eukaryota</taxon>
        <taxon>Metazoa</taxon>
        <taxon>Ecdysozoa</taxon>
        <taxon>Arthropoda</taxon>
        <taxon>Hexapoda</taxon>
        <taxon>Insecta</taxon>
        <taxon>Pterygota</taxon>
        <taxon>Neoptera</taxon>
        <taxon>Polyneoptera</taxon>
        <taxon>Phasmatodea</taxon>
        <taxon>Verophasmatodea</taxon>
        <taxon>Anareolatae</taxon>
        <taxon>Phasmatidae</taxon>
        <taxon>Eurycanthinae</taxon>
        <taxon>Dryococelus</taxon>
    </lineage>
</organism>
<keyword evidence="3" id="KW-1185">Reference proteome</keyword>
<gene>
    <name evidence="2" type="ORF">PR048_028747</name>
</gene>
<feature type="compositionally biased region" description="Pro residues" evidence="1">
    <location>
        <begin position="623"/>
        <end position="634"/>
    </location>
</feature>
<dbReference type="EMBL" id="JARBHB010000013">
    <property type="protein sequence ID" value="KAJ8869739.1"/>
    <property type="molecule type" value="Genomic_DNA"/>
</dbReference>
<dbReference type="Proteomes" id="UP001159363">
    <property type="component" value="Chromosome 12"/>
</dbReference>
<proteinExistence type="predicted"/>
<evidence type="ECO:0000313" key="2">
    <source>
        <dbReference type="EMBL" id="KAJ8869739.1"/>
    </source>
</evidence>
<protein>
    <submittedName>
        <fullName evidence="2">Uncharacterized protein</fullName>
    </submittedName>
</protein>
<name>A0ABQ9GBE3_9NEOP</name>
<reference evidence="2 3" key="1">
    <citation type="submission" date="2023-02" db="EMBL/GenBank/DDBJ databases">
        <title>LHISI_Scaffold_Assembly.</title>
        <authorList>
            <person name="Stuart O.P."/>
            <person name="Cleave R."/>
            <person name="Magrath M.J.L."/>
            <person name="Mikheyev A.S."/>
        </authorList>
    </citation>
    <scope>NUCLEOTIDE SEQUENCE [LARGE SCALE GENOMIC DNA]</scope>
    <source>
        <strain evidence="2">Daus_M_001</strain>
        <tissue evidence="2">Leg muscle</tissue>
    </source>
</reference>
<feature type="region of interest" description="Disordered" evidence="1">
    <location>
        <begin position="608"/>
        <end position="649"/>
    </location>
</feature>